<dbReference type="PROSITE" id="PS00718">
    <property type="entry name" value="SIGMA54_2"/>
    <property type="match status" value="1"/>
</dbReference>
<dbReference type="GO" id="GO:0016987">
    <property type="term" value="F:sigma factor activity"/>
    <property type="evidence" value="ECO:0007669"/>
    <property type="project" value="UniProtKB-KW"/>
</dbReference>
<comment type="similarity">
    <text evidence="1">Belongs to the sigma-54 factor family.</text>
</comment>
<dbReference type="STRING" id="1303921.BSEPE_0234"/>
<sequence length="375" mass="43018">MLLTEVEPKTHEYNTYSGQNKNEEAYELQIKSEESLFTKLEKQLLTSNLSVQQLAIAKVIIDNLDEFGFLKASIEMIFHVYQRQYSKEKINIQECEVVRNYMQHNFEPLGIASFNTQDFLLLQVGKQANIIEKPLIIGLLSEDISIDTITPTQKSIFLKVVKSLLKTPLDNTQDDVQTQFIQADASIYKDEGGWHIKLKSLPTIAINKQYLALRKKIKDKALFNQHLSSARGLMSFIEYRNKSLQVIVSTLINKQELALIKGERFLKPLSQKEMALELNIGESTLSRLIKNKYIDTPIGTIKIQDLFSANVGQNSSKSVKQMIIEIIQQEKNALSDQKITDILMQDNINIGRRTVTKYRKSVNIPCARDRNHQLR</sequence>
<evidence type="ECO:0000256" key="6">
    <source>
        <dbReference type="ARBA" id="ARBA00023015"/>
    </source>
</evidence>
<dbReference type="GO" id="GO:0016779">
    <property type="term" value="F:nucleotidyltransferase activity"/>
    <property type="evidence" value="ECO:0007669"/>
    <property type="project" value="UniProtKB-KW"/>
</dbReference>
<dbReference type="GO" id="GO:0003677">
    <property type="term" value="F:DNA binding"/>
    <property type="evidence" value="ECO:0007669"/>
    <property type="project" value="UniProtKB-KW"/>
</dbReference>
<evidence type="ECO:0000259" key="11">
    <source>
        <dbReference type="Pfam" id="PF04963"/>
    </source>
</evidence>
<dbReference type="EMBL" id="AP013042">
    <property type="protein sequence ID" value="BAS67254.1"/>
    <property type="molecule type" value="Genomic_DNA"/>
</dbReference>
<organism evidence="12 13">
    <name type="scientific">endosymbiont of Bathymodiolus septemdierum str. Myojin knoll</name>
    <dbReference type="NCBI Taxonomy" id="1303921"/>
    <lineage>
        <taxon>Bacteria</taxon>
        <taxon>Pseudomonadati</taxon>
        <taxon>Pseudomonadota</taxon>
        <taxon>Gammaproteobacteria</taxon>
        <taxon>sulfur-oxidizing symbionts</taxon>
    </lineage>
</organism>
<dbReference type="Gene3D" id="1.10.10.1330">
    <property type="entry name" value="RNA polymerase sigma-54 factor, core-binding domain"/>
    <property type="match status" value="1"/>
</dbReference>
<dbReference type="PIRSF" id="PIRSF000774">
    <property type="entry name" value="RpoN"/>
    <property type="match status" value="1"/>
</dbReference>
<evidence type="ECO:0000256" key="3">
    <source>
        <dbReference type="ARBA" id="ARBA00022478"/>
    </source>
</evidence>
<accession>A0A0P0UQG6</accession>
<gene>
    <name evidence="12" type="primary">rpoN</name>
    <name evidence="12" type="ORF">BSEPE_0234</name>
</gene>
<protein>
    <recommendedName>
        <fullName evidence="2">RNA polymerase sigma-54 factor</fullName>
    </recommendedName>
</protein>
<evidence type="ECO:0000259" key="10">
    <source>
        <dbReference type="Pfam" id="PF04552"/>
    </source>
</evidence>
<dbReference type="InterPro" id="IPR038709">
    <property type="entry name" value="RpoN_core-bd_sf"/>
</dbReference>
<dbReference type="GO" id="GO:0000428">
    <property type="term" value="C:DNA-directed RNA polymerase complex"/>
    <property type="evidence" value="ECO:0007669"/>
    <property type="project" value="UniProtKB-KW"/>
</dbReference>
<dbReference type="InterPro" id="IPR007634">
    <property type="entry name" value="RNA_pol_sigma_54_DNA-bd"/>
</dbReference>
<evidence type="ECO:0000313" key="13">
    <source>
        <dbReference type="Proteomes" id="UP000067399"/>
    </source>
</evidence>
<dbReference type="Gene3D" id="1.10.10.60">
    <property type="entry name" value="Homeodomain-like"/>
    <property type="match status" value="1"/>
</dbReference>
<reference evidence="12 13" key="1">
    <citation type="journal article" date="2000" name="Mar. Ecol. Prog. Ser.">
        <title>Phylogenetic characterization of endosymbionts in three hydrothermal vent mussels: influence on host distributions.</title>
        <authorList>
            <person name="Fujiwara Y."/>
            <person name="Takai K."/>
            <person name="Uematsu K."/>
            <person name="Tsuchida S."/>
            <person name="Hunt J.C."/>
            <person name="Hashimoto J."/>
        </authorList>
    </citation>
    <scope>NUCLEOTIDE SEQUENCE [LARGE SCALE GENOMIC DNA]</scope>
    <source>
        <strain evidence="12 13">Myojin Knoll</strain>
    </source>
</reference>
<dbReference type="Proteomes" id="UP000067399">
    <property type="component" value="Chromosome"/>
</dbReference>
<keyword evidence="9" id="KW-0804">Transcription</keyword>
<keyword evidence="5" id="KW-0548">Nucleotidyltransferase</keyword>
<keyword evidence="8" id="KW-0238">DNA-binding</keyword>
<dbReference type="GO" id="GO:0006352">
    <property type="term" value="P:DNA-templated transcription initiation"/>
    <property type="evidence" value="ECO:0007669"/>
    <property type="project" value="InterPro"/>
</dbReference>
<dbReference type="PANTHER" id="PTHR32248">
    <property type="entry name" value="RNA POLYMERASE SIGMA-54 FACTOR"/>
    <property type="match status" value="1"/>
</dbReference>
<evidence type="ECO:0000256" key="7">
    <source>
        <dbReference type="ARBA" id="ARBA00023082"/>
    </source>
</evidence>
<evidence type="ECO:0000256" key="5">
    <source>
        <dbReference type="ARBA" id="ARBA00022695"/>
    </source>
</evidence>
<dbReference type="RefSeq" id="WP_231893507.1">
    <property type="nucleotide sequence ID" value="NZ_AP013042.1"/>
</dbReference>
<reference evidence="12 13" key="2">
    <citation type="journal article" date="2016" name="ISME J.">
        <title>Heterogeneous composition of key metabolic gene clusters in a vent mussel symbiont population.</title>
        <authorList>
            <person name="Ikuta T."/>
            <person name="Takaki Y."/>
            <person name="Nagai Y."/>
            <person name="Shimamura S."/>
            <person name="Tsuda M."/>
            <person name="Kawagucci S."/>
            <person name="Aoki Y."/>
            <person name="Inoue K."/>
            <person name="Teruya M."/>
            <person name="Satou K."/>
            <person name="Teruya K."/>
            <person name="Shimoji M."/>
            <person name="Tamotsu H."/>
            <person name="Hirano T."/>
            <person name="Maruyama T."/>
            <person name="Yoshida T."/>
        </authorList>
    </citation>
    <scope>NUCLEOTIDE SEQUENCE [LARGE SCALE GENOMIC DNA]</scope>
    <source>
        <strain evidence="12 13">Myojin Knoll</strain>
    </source>
</reference>
<keyword evidence="4" id="KW-0808">Transferase</keyword>
<dbReference type="PRINTS" id="PR00045">
    <property type="entry name" value="SIGMA54FCT"/>
</dbReference>
<dbReference type="Pfam" id="PF04963">
    <property type="entry name" value="Sigma54_CBD"/>
    <property type="match status" value="1"/>
</dbReference>
<dbReference type="AlphaFoldDB" id="A0A0P0UQG6"/>
<keyword evidence="6" id="KW-0805">Transcription regulation</keyword>
<dbReference type="PANTHER" id="PTHR32248:SF4">
    <property type="entry name" value="RNA POLYMERASE SIGMA-54 FACTOR"/>
    <property type="match status" value="1"/>
</dbReference>
<dbReference type="InterPro" id="IPR000394">
    <property type="entry name" value="RNA_pol_sigma_54"/>
</dbReference>
<feature type="domain" description="RNA polymerase sigma factor 54 DNA-binding" evidence="10">
    <location>
        <begin position="223"/>
        <end position="371"/>
    </location>
</feature>
<keyword evidence="3" id="KW-0240">DNA-directed RNA polymerase</keyword>
<evidence type="ECO:0000256" key="4">
    <source>
        <dbReference type="ARBA" id="ARBA00022679"/>
    </source>
</evidence>
<dbReference type="PROSITE" id="PS50044">
    <property type="entry name" value="SIGMA54_3"/>
    <property type="match status" value="1"/>
</dbReference>
<dbReference type="InterPro" id="IPR007046">
    <property type="entry name" value="RNA_pol_sigma_54_core-bd"/>
</dbReference>
<evidence type="ECO:0000256" key="2">
    <source>
        <dbReference type="ARBA" id="ARBA00019942"/>
    </source>
</evidence>
<keyword evidence="13" id="KW-1185">Reference proteome</keyword>
<evidence type="ECO:0000256" key="8">
    <source>
        <dbReference type="ARBA" id="ARBA00023125"/>
    </source>
</evidence>
<evidence type="ECO:0000256" key="1">
    <source>
        <dbReference type="ARBA" id="ARBA00008798"/>
    </source>
</evidence>
<keyword evidence="7" id="KW-0731">Sigma factor</keyword>
<dbReference type="Pfam" id="PF04552">
    <property type="entry name" value="Sigma54_DBD"/>
    <property type="match status" value="1"/>
</dbReference>
<dbReference type="KEGG" id="ebh:BSEPE_0234"/>
<name>A0A0P0UQG6_9GAMM</name>
<evidence type="ECO:0000256" key="9">
    <source>
        <dbReference type="ARBA" id="ARBA00023163"/>
    </source>
</evidence>
<proteinExistence type="inferred from homology"/>
<dbReference type="GO" id="GO:0001216">
    <property type="term" value="F:DNA-binding transcription activator activity"/>
    <property type="evidence" value="ECO:0007669"/>
    <property type="project" value="InterPro"/>
</dbReference>
<feature type="domain" description="RNA polymerase sigma factor 54 core-binding" evidence="11">
    <location>
        <begin position="27"/>
        <end position="210"/>
    </location>
</feature>
<evidence type="ECO:0000313" key="12">
    <source>
        <dbReference type="EMBL" id="BAS67254.1"/>
    </source>
</evidence>